<sequence length="110" mass="12110">MDKTPQKSPRLNKHAMDVDRPSIESYRPVNVLTKTPLNRISNNINECIIIDSSASFKARQKSKFVGDSMSKGKEKVCGGILPHDSDFKDEIPLVRVKEKVLGQGVGGICA</sequence>
<accession>M1A675</accession>
<organism evidence="1 2">
    <name type="scientific">Solanum tuberosum</name>
    <name type="common">Potato</name>
    <dbReference type="NCBI Taxonomy" id="4113"/>
    <lineage>
        <taxon>Eukaryota</taxon>
        <taxon>Viridiplantae</taxon>
        <taxon>Streptophyta</taxon>
        <taxon>Embryophyta</taxon>
        <taxon>Tracheophyta</taxon>
        <taxon>Spermatophyta</taxon>
        <taxon>Magnoliopsida</taxon>
        <taxon>eudicotyledons</taxon>
        <taxon>Gunneridae</taxon>
        <taxon>Pentapetalae</taxon>
        <taxon>asterids</taxon>
        <taxon>lamiids</taxon>
        <taxon>Solanales</taxon>
        <taxon>Solanaceae</taxon>
        <taxon>Solanoideae</taxon>
        <taxon>Solaneae</taxon>
        <taxon>Solanum</taxon>
    </lineage>
</organism>
<dbReference type="PaxDb" id="4113-PGSC0003DMT400015568"/>
<keyword evidence="2" id="KW-1185">Reference proteome</keyword>
<dbReference type="EnsemblPlants" id="PGSC0003DMT400015568">
    <property type="protein sequence ID" value="PGSC0003DMT400015568"/>
    <property type="gene ID" value="PGSC0003DMG400006077"/>
</dbReference>
<dbReference type="AlphaFoldDB" id="M1A675"/>
<dbReference type="Proteomes" id="UP000011115">
    <property type="component" value="Unassembled WGS sequence"/>
</dbReference>
<name>M1A675_SOLTU</name>
<reference evidence="2" key="1">
    <citation type="journal article" date="2011" name="Nature">
        <title>Genome sequence and analysis of the tuber crop potato.</title>
        <authorList>
            <consortium name="The Potato Genome Sequencing Consortium"/>
        </authorList>
    </citation>
    <scope>NUCLEOTIDE SEQUENCE [LARGE SCALE GENOMIC DNA]</scope>
    <source>
        <strain evidence="2">cv. DM1-3 516 R44</strain>
    </source>
</reference>
<reference evidence="1" key="2">
    <citation type="submission" date="2015-06" db="UniProtKB">
        <authorList>
            <consortium name="EnsemblPlants"/>
        </authorList>
    </citation>
    <scope>IDENTIFICATION</scope>
    <source>
        <strain evidence="1">DM1-3 516 R44</strain>
    </source>
</reference>
<evidence type="ECO:0000313" key="2">
    <source>
        <dbReference type="Proteomes" id="UP000011115"/>
    </source>
</evidence>
<protein>
    <submittedName>
        <fullName evidence="1">Uncharacterized protein</fullName>
    </submittedName>
</protein>
<dbReference type="Gramene" id="PGSC0003DMT400015568">
    <property type="protein sequence ID" value="PGSC0003DMT400015568"/>
    <property type="gene ID" value="PGSC0003DMG400006077"/>
</dbReference>
<proteinExistence type="predicted"/>
<evidence type="ECO:0000313" key="1">
    <source>
        <dbReference type="EnsemblPlants" id="PGSC0003DMT400015568"/>
    </source>
</evidence>
<dbReference type="InParanoid" id="M1A675"/>
<dbReference type="HOGENOM" id="CLU_2175577_0_0_1"/>